<dbReference type="OrthoDB" id="1684102at2759"/>
<dbReference type="Pfam" id="PF04572">
    <property type="entry name" value="Gb3_synth"/>
    <property type="match status" value="1"/>
</dbReference>
<proteinExistence type="predicted"/>
<keyword evidence="4" id="KW-1185">Reference proteome</keyword>
<dbReference type="AlphaFoldDB" id="A0A0L0FGY2"/>
<feature type="domain" description="Alpha 1,4-glycosyltransferase" evidence="2">
    <location>
        <begin position="59"/>
        <end position="157"/>
    </location>
</feature>
<dbReference type="EMBL" id="KQ243456">
    <property type="protein sequence ID" value="KNC75721.1"/>
    <property type="molecule type" value="Genomic_DNA"/>
</dbReference>
<sequence length="739" mass="83432">MCPLIGIINSSLPCLVLSNGATDCFLVHYLPGLKTVGDAHHFPNNVRFCAGNGVLLNWERHHPLMQKALDHFDNHYDPQCWGCAGPRLMGQLIPEYLSRVTLVAEKLVFPVQYREASTYLSREDDAFCEHIMQNAVGFHMYGQATSQQDVKKGSVTACIIAKVRLRPDDNVPFDKVRTPAGAVLKRAYDPSVMHSAKTCKNLQLVPLERNVAVVLLAYKRVDLVGRILEMFVESRYIREVVIWNNNPDRLLDADKLAKVYEKLPRNKYTGEVPYVPCVRVYNSRRDGNVLFLGRFAACLASSSPLCYFQDDDWIVRDTEQLLHLANREPHRVHSITNGEVVRTANSWKFGNPKIHMNAQFSWVGTGACVSRKMVQNFFLQLLASRLSVTDRTMADFFFTAWTNAPQDVIEGEIVELTRANAFSGAEGTKDWGKGTQRNIDYIMYSLSKLYEILTRPAYAEVRHLFLPYTPDVAEWYRTSGGGGSGGAANARHAPPQQYPNAKRTKLLTMPVYTNTTLLESETSLMQDPTLYPGCTVSNDRYRAILRTDASEFGLGHRPMYNPTFTLDMHVTQNSVPNYKFERNLRNMVDGSLSTNFEPIFRRKCHNITMEFLRPYPCTYVSVTLDAGPESVEMYVGLASESDVQSIGKYMLGRWDGTQTIYGGRAGVDTKNKIVSKGLAKGKNTRTDKQNVRQNNHNSRRGSEDRLGEVSWVVLEVCARISGAYFQDVKIYDIDLVAEV</sequence>
<dbReference type="RefSeq" id="XP_014149623.1">
    <property type="nucleotide sequence ID" value="XM_014294148.1"/>
</dbReference>
<dbReference type="InterPro" id="IPR029044">
    <property type="entry name" value="Nucleotide-diphossugar_trans"/>
</dbReference>
<name>A0A0L0FGY2_9EUKA</name>
<feature type="region of interest" description="Disordered" evidence="1">
    <location>
        <begin position="679"/>
        <end position="702"/>
    </location>
</feature>
<gene>
    <name evidence="3" type="ORF">SARC_11758</name>
</gene>
<dbReference type="eggNOG" id="ENOG502RXJV">
    <property type="taxonomic scope" value="Eukaryota"/>
</dbReference>
<evidence type="ECO:0000259" key="2">
    <source>
        <dbReference type="Pfam" id="PF04572"/>
    </source>
</evidence>
<dbReference type="Gene3D" id="3.90.550.10">
    <property type="entry name" value="Spore Coat Polysaccharide Biosynthesis Protein SpsA, Chain A"/>
    <property type="match status" value="1"/>
</dbReference>
<dbReference type="InterPro" id="IPR007652">
    <property type="entry name" value="A1-4-GlycosylTfrase_dom"/>
</dbReference>
<dbReference type="GeneID" id="25912262"/>
<reference evidence="3 4" key="1">
    <citation type="submission" date="2011-02" db="EMBL/GenBank/DDBJ databases">
        <title>The Genome Sequence of Sphaeroforma arctica JP610.</title>
        <authorList>
            <consortium name="The Broad Institute Genome Sequencing Platform"/>
            <person name="Russ C."/>
            <person name="Cuomo C."/>
            <person name="Young S.K."/>
            <person name="Zeng Q."/>
            <person name="Gargeya S."/>
            <person name="Alvarado L."/>
            <person name="Berlin A."/>
            <person name="Chapman S.B."/>
            <person name="Chen Z."/>
            <person name="Freedman E."/>
            <person name="Gellesch M."/>
            <person name="Goldberg J."/>
            <person name="Griggs A."/>
            <person name="Gujja S."/>
            <person name="Heilman E."/>
            <person name="Heiman D."/>
            <person name="Howarth C."/>
            <person name="Mehta T."/>
            <person name="Neiman D."/>
            <person name="Pearson M."/>
            <person name="Roberts A."/>
            <person name="Saif S."/>
            <person name="Shea T."/>
            <person name="Shenoy N."/>
            <person name="Sisk P."/>
            <person name="Stolte C."/>
            <person name="Sykes S."/>
            <person name="White J."/>
            <person name="Yandava C."/>
            <person name="Burger G."/>
            <person name="Gray M.W."/>
            <person name="Holland P.W.H."/>
            <person name="King N."/>
            <person name="Lang F.B.F."/>
            <person name="Roger A.J."/>
            <person name="Ruiz-Trillo I."/>
            <person name="Haas B."/>
            <person name="Nusbaum C."/>
            <person name="Birren B."/>
        </authorList>
    </citation>
    <scope>NUCLEOTIDE SEQUENCE [LARGE SCALE GENOMIC DNA]</scope>
    <source>
        <strain evidence="3 4">JP610</strain>
    </source>
</reference>
<evidence type="ECO:0000313" key="3">
    <source>
        <dbReference type="EMBL" id="KNC75721.1"/>
    </source>
</evidence>
<accession>A0A0L0FGY2</accession>
<dbReference type="SUPFAM" id="SSF53448">
    <property type="entry name" value="Nucleotide-diphospho-sugar transferases"/>
    <property type="match status" value="1"/>
</dbReference>
<protein>
    <recommendedName>
        <fullName evidence="2">Alpha 1,4-glycosyltransferase domain-containing protein</fullName>
    </recommendedName>
</protein>
<organism evidence="3 4">
    <name type="scientific">Sphaeroforma arctica JP610</name>
    <dbReference type="NCBI Taxonomy" id="667725"/>
    <lineage>
        <taxon>Eukaryota</taxon>
        <taxon>Ichthyosporea</taxon>
        <taxon>Ichthyophonida</taxon>
        <taxon>Sphaeroforma</taxon>
    </lineage>
</organism>
<evidence type="ECO:0000313" key="4">
    <source>
        <dbReference type="Proteomes" id="UP000054560"/>
    </source>
</evidence>
<evidence type="ECO:0000256" key="1">
    <source>
        <dbReference type="SAM" id="MobiDB-lite"/>
    </source>
</evidence>
<dbReference type="Proteomes" id="UP000054560">
    <property type="component" value="Unassembled WGS sequence"/>
</dbReference>